<evidence type="ECO:0000256" key="6">
    <source>
        <dbReference type="SAM" id="Phobius"/>
    </source>
</evidence>
<dbReference type="Pfam" id="PF13103">
    <property type="entry name" value="TonB_2"/>
    <property type="match status" value="1"/>
</dbReference>
<comment type="subcellular location">
    <subcellularLocation>
        <location evidence="1">Membrane</location>
        <topology evidence="1">Single-pass membrane protein</topology>
    </subcellularLocation>
</comment>
<dbReference type="Gene3D" id="3.30.1150.10">
    <property type="match status" value="1"/>
</dbReference>
<dbReference type="SUPFAM" id="SSF74653">
    <property type="entry name" value="TolA/TonB C-terminal domain"/>
    <property type="match status" value="1"/>
</dbReference>
<evidence type="ECO:0000256" key="4">
    <source>
        <dbReference type="ARBA" id="ARBA00023136"/>
    </source>
</evidence>
<comment type="caution">
    <text evidence="7">The sequence shown here is derived from an EMBL/GenBank/DDBJ whole genome shotgun (WGS) entry which is preliminary data.</text>
</comment>
<evidence type="ECO:0000256" key="5">
    <source>
        <dbReference type="SAM" id="MobiDB-lite"/>
    </source>
</evidence>
<dbReference type="GO" id="GO:0016020">
    <property type="term" value="C:membrane"/>
    <property type="evidence" value="ECO:0007669"/>
    <property type="project" value="UniProtKB-SubCell"/>
</dbReference>
<dbReference type="NCBIfam" id="TIGR01352">
    <property type="entry name" value="tonB_Cterm"/>
    <property type="match status" value="1"/>
</dbReference>
<accession>A0A520MBP7</accession>
<feature type="transmembrane region" description="Helical" evidence="6">
    <location>
        <begin position="7"/>
        <end position="29"/>
    </location>
</feature>
<reference evidence="7 8" key="1">
    <citation type="submission" date="2019-02" db="EMBL/GenBank/DDBJ databases">
        <title>Prokaryotic population dynamics and viral predation in marine succession experiment using metagenomics: the confinement effect.</title>
        <authorList>
            <person name="Haro-Moreno J.M."/>
            <person name="Rodriguez-Valera F."/>
            <person name="Lopez-Perez M."/>
        </authorList>
    </citation>
    <scope>NUCLEOTIDE SEQUENCE [LARGE SCALE GENOMIC DNA]</scope>
    <source>
        <strain evidence="7">MED-G170</strain>
    </source>
</reference>
<evidence type="ECO:0000256" key="2">
    <source>
        <dbReference type="ARBA" id="ARBA00022692"/>
    </source>
</evidence>
<keyword evidence="2 6" id="KW-0812">Transmembrane</keyword>
<name>A0A520MBP7_9GAMM</name>
<dbReference type="EMBL" id="SHBP01000025">
    <property type="protein sequence ID" value="RZO18656.1"/>
    <property type="molecule type" value="Genomic_DNA"/>
</dbReference>
<evidence type="ECO:0000256" key="1">
    <source>
        <dbReference type="ARBA" id="ARBA00004167"/>
    </source>
</evidence>
<dbReference type="AlphaFoldDB" id="A0A520MBP7"/>
<evidence type="ECO:0000313" key="8">
    <source>
        <dbReference type="Proteomes" id="UP000315889"/>
    </source>
</evidence>
<evidence type="ECO:0000313" key="7">
    <source>
        <dbReference type="EMBL" id="RZO18656.1"/>
    </source>
</evidence>
<organism evidence="7 8">
    <name type="scientific">SAR92 clade bacterium</name>
    <dbReference type="NCBI Taxonomy" id="2315479"/>
    <lineage>
        <taxon>Bacteria</taxon>
        <taxon>Pseudomonadati</taxon>
        <taxon>Pseudomonadota</taxon>
        <taxon>Gammaproteobacteria</taxon>
        <taxon>Cellvibrionales</taxon>
        <taxon>Porticoccaceae</taxon>
        <taxon>SAR92 clade</taxon>
    </lineage>
</organism>
<keyword evidence="3 6" id="KW-1133">Transmembrane helix</keyword>
<sequence length="252" mass="29189">MKVSISYALGITFSLTIHGLIIAAMYGGWKAEPERIVIQPRFIDAKLVELAPKQKVIKQKKNADANAAQRKRDSQRRRAAEKKKADALKNRQRQAEIDRKEKERLAKEREEQREQREQAEKERLAELQRQQKEQEFADAIAEEKSLLSAQQDEREANSYRQLIQQRLSENWNRPPSARRGMETMIRLQLVPTGRVVGVTVLKSSGDSAFDRSVEQAAFKADQFIELQKMSPSLFEKKFRQVDVLFSPQDLRL</sequence>
<protein>
    <submittedName>
        <fullName evidence="7">Cell envelope integrity protein TolA</fullName>
    </submittedName>
</protein>
<evidence type="ECO:0000256" key="3">
    <source>
        <dbReference type="ARBA" id="ARBA00022989"/>
    </source>
</evidence>
<gene>
    <name evidence="7" type="ORF">EVB03_09565</name>
</gene>
<feature type="compositionally biased region" description="Basic and acidic residues" evidence="5">
    <location>
        <begin position="70"/>
        <end position="130"/>
    </location>
</feature>
<keyword evidence="4 6" id="KW-0472">Membrane</keyword>
<proteinExistence type="predicted"/>
<dbReference type="Proteomes" id="UP000315889">
    <property type="component" value="Unassembled WGS sequence"/>
</dbReference>
<feature type="region of interest" description="Disordered" evidence="5">
    <location>
        <begin position="58"/>
        <end position="130"/>
    </location>
</feature>
<dbReference type="InterPro" id="IPR006260">
    <property type="entry name" value="TonB/TolA_C"/>
</dbReference>